<protein>
    <recommendedName>
        <fullName evidence="3">Ribbon-helix-helix protein, copG family</fullName>
    </recommendedName>
</protein>
<evidence type="ECO:0008006" key="3">
    <source>
        <dbReference type="Google" id="ProtNLM"/>
    </source>
</evidence>
<dbReference type="Proteomes" id="UP000006055">
    <property type="component" value="Chromosome"/>
</dbReference>
<dbReference type="EMBL" id="CP003360">
    <property type="protein sequence ID" value="AFM26034.1"/>
    <property type="molecule type" value="Genomic_DNA"/>
</dbReference>
<evidence type="ECO:0000313" key="1">
    <source>
        <dbReference type="EMBL" id="AFM26034.1"/>
    </source>
</evidence>
<sequence>MDRAPEKQSFNQTIAIKVDASTADLLANLAAQRGQTVSSFVRGLIDMQLRLTGNGVDRPAIARRRPLRGW</sequence>
<keyword evidence="2" id="KW-1185">Reference proteome</keyword>
<reference evidence="2" key="1">
    <citation type="submission" date="2012-06" db="EMBL/GenBank/DDBJ databases">
        <title>Complete sequence of chromosome of Desulfomonile tiedjei DSM 6799.</title>
        <authorList>
            <person name="Lucas S."/>
            <person name="Copeland A."/>
            <person name="Lapidus A."/>
            <person name="Glavina del Rio T."/>
            <person name="Dalin E."/>
            <person name="Tice H."/>
            <person name="Bruce D."/>
            <person name="Goodwin L."/>
            <person name="Pitluck S."/>
            <person name="Peters L."/>
            <person name="Ovchinnikova G."/>
            <person name="Zeytun A."/>
            <person name="Lu M."/>
            <person name="Kyrpides N."/>
            <person name="Mavromatis K."/>
            <person name="Ivanova N."/>
            <person name="Brettin T."/>
            <person name="Detter J.C."/>
            <person name="Han C."/>
            <person name="Larimer F."/>
            <person name="Land M."/>
            <person name="Hauser L."/>
            <person name="Markowitz V."/>
            <person name="Cheng J.-F."/>
            <person name="Hugenholtz P."/>
            <person name="Woyke T."/>
            <person name="Wu D."/>
            <person name="Spring S."/>
            <person name="Schroeder M."/>
            <person name="Brambilla E."/>
            <person name="Klenk H.-P."/>
            <person name="Eisen J.A."/>
        </authorList>
    </citation>
    <scope>NUCLEOTIDE SEQUENCE [LARGE SCALE GENOMIC DNA]</scope>
    <source>
        <strain evidence="2">ATCC 49306 / DSM 6799 / DCB-1</strain>
    </source>
</reference>
<dbReference type="KEGG" id="dti:Desti_3379"/>
<gene>
    <name evidence="1" type="ordered locus">Desti_3379</name>
</gene>
<evidence type="ECO:0000313" key="2">
    <source>
        <dbReference type="Proteomes" id="UP000006055"/>
    </source>
</evidence>
<organism evidence="1 2">
    <name type="scientific">Desulfomonile tiedjei (strain ATCC 49306 / DSM 6799 / DCB-1)</name>
    <dbReference type="NCBI Taxonomy" id="706587"/>
    <lineage>
        <taxon>Bacteria</taxon>
        <taxon>Pseudomonadati</taxon>
        <taxon>Thermodesulfobacteriota</taxon>
        <taxon>Desulfomonilia</taxon>
        <taxon>Desulfomonilales</taxon>
        <taxon>Desulfomonilaceae</taxon>
        <taxon>Desulfomonile</taxon>
    </lineage>
</organism>
<dbReference type="STRING" id="706587.Desti_3379"/>
<proteinExistence type="predicted"/>
<accession>I4C8Z3</accession>
<dbReference type="AlphaFoldDB" id="I4C8Z3"/>
<dbReference type="RefSeq" id="WP_014811168.1">
    <property type="nucleotide sequence ID" value="NC_018025.1"/>
</dbReference>
<dbReference type="HOGENOM" id="CLU_2824133_0_0_7"/>
<name>I4C8Z3_DESTA</name>